<dbReference type="PANTHER" id="PTHR47532:SF1">
    <property type="entry name" value="RETINAL-BINDING PROTEIN"/>
    <property type="match status" value="1"/>
</dbReference>
<gene>
    <name evidence="2" type="ORF">LSALG_LOCUS24271</name>
</gene>
<keyword evidence="1" id="KW-0732">Signal</keyword>
<name>A0AA35Z3E3_LACSI</name>
<proteinExistence type="predicted"/>
<accession>A0AA35Z3E3</accession>
<feature type="signal peptide" evidence="1">
    <location>
        <begin position="1"/>
        <end position="18"/>
    </location>
</feature>
<organism evidence="2 3">
    <name type="scientific">Lactuca saligna</name>
    <name type="common">Willowleaf lettuce</name>
    <dbReference type="NCBI Taxonomy" id="75948"/>
    <lineage>
        <taxon>Eukaryota</taxon>
        <taxon>Viridiplantae</taxon>
        <taxon>Streptophyta</taxon>
        <taxon>Embryophyta</taxon>
        <taxon>Tracheophyta</taxon>
        <taxon>Spermatophyta</taxon>
        <taxon>Magnoliopsida</taxon>
        <taxon>eudicotyledons</taxon>
        <taxon>Gunneridae</taxon>
        <taxon>Pentapetalae</taxon>
        <taxon>asterids</taxon>
        <taxon>campanulids</taxon>
        <taxon>Asterales</taxon>
        <taxon>Asteraceae</taxon>
        <taxon>Cichorioideae</taxon>
        <taxon>Cichorieae</taxon>
        <taxon>Lactucinae</taxon>
        <taxon>Lactuca</taxon>
    </lineage>
</organism>
<evidence type="ECO:0000256" key="1">
    <source>
        <dbReference type="SAM" id="SignalP"/>
    </source>
</evidence>
<dbReference type="PANTHER" id="PTHR47532">
    <property type="entry name" value="RETINAL-BINDING PROTEIN"/>
    <property type="match status" value="1"/>
</dbReference>
<dbReference type="Proteomes" id="UP001177003">
    <property type="component" value="Chromosome 5"/>
</dbReference>
<protein>
    <recommendedName>
        <fullName evidence="4">Mediator of RNA polymerase II transcription subunit 21</fullName>
    </recommendedName>
</protein>
<feature type="chain" id="PRO_5041307725" description="Mediator of RNA polymerase II transcription subunit 21" evidence="1">
    <location>
        <begin position="19"/>
        <end position="99"/>
    </location>
</feature>
<reference evidence="2" key="1">
    <citation type="submission" date="2023-04" db="EMBL/GenBank/DDBJ databases">
        <authorList>
            <person name="Vijverberg K."/>
            <person name="Xiong W."/>
            <person name="Schranz E."/>
        </authorList>
    </citation>
    <scope>NUCLEOTIDE SEQUENCE</scope>
</reference>
<sequence length="99" mass="11560">MTSTLILLLILKPSIVFPGERLLVQEAESQPPHKLDENMWKNREHIEEIIFLLQSSHWPKSLQKQSTPEEIELGQVLRQLNDKFEVALELVESFQTKNL</sequence>
<dbReference type="EMBL" id="OX465081">
    <property type="protein sequence ID" value="CAI9284762.1"/>
    <property type="molecule type" value="Genomic_DNA"/>
</dbReference>
<keyword evidence="3" id="KW-1185">Reference proteome</keyword>
<evidence type="ECO:0000313" key="2">
    <source>
        <dbReference type="EMBL" id="CAI9284762.1"/>
    </source>
</evidence>
<evidence type="ECO:0008006" key="4">
    <source>
        <dbReference type="Google" id="ProtNLM"/>
    </source>
</evidence>
<dbReference type="AlphaFoldDB" id="A0AA35Z3E3"/>
<evidence type="ECO:0000313" key="3">
    <source>
        <dbReference type="Proteomes" id="UP001177003"/>
    </source>
</evidence>